<evidence type="ECO:0000313" key="15">
    <source>
        <dbReference type="EMBL" id="ELU39821.1"/>
    </source>
</evidence>
<evidence type="ECO:0000256" key="10">
    <source>
        <dbReference type="ARBA" id="ARBA00023163"/>
    </source>
</evidence>
<keyword evidence="7" id="KW-0479">Metal-binding</keyword>
<dbReference type="AlphaFoldDB" id="L8WNV4"/>
<evidence type="ECO:0000256" key="6">
    <source>
        <dbReference type="ARBA" id="ARBA00022695"/>
    </source>
</evidence>
<evidence type="ECO:0000313" key="16">
    <source>
        <dbReference type="Proteomes" id="UP000011668"/>
    </source>
</evidence>
<evidence type="ECO:0000256" key="8">
    <source>
        <dbReference type="ARBA" id="ARBA00022833"/>
    </source>
</evidence>
<dbReference type="GO" id="GO:0003677">
    <property type="term" value="F:DNA binding"/>
    <property type="evidence" value="ECO:0007669"/>
    <property type="project" value="InterPro"/>
</dbReference>
<evidence type="ECO:0000259" key="14">
    <source>
        <dbReference type="Pfam" id="PF05000"/>
    </source>
</evidence>
<keyword evidence="5" id="KW-0808">Transferase</keyword>
<dbReference type="InterPro" id="IPR035698">
    <property type="entry name" value="RNAP_III_Rpc1_C"/>
</dbReference>
<feature type="domain" description="RNA polymerase Rpb1" evidence="14">
    <location>
        <begin position="24"/>
        <end position="120"/>
    </location>
</feature>
<comment type="subcellular location">
    <subcellularLocation>
        <location evidence="1">Nucleus</location>
    </subcellularLocation>
</comment>
<feature type="domain" description="RNA polymerase Rpb1" evidence="13">
    <location>
        <begin position="127"/>
        <end position="633"/>
    </location>
</feature>
<protein>
    <recommendedName>
        <fullName evidence="3">DNA-directed RNA polymerase</fullName>
        <ecNumber evidence="3">2.7.7.6</ecNumber>
    </recommendedName>
</protein>
<dbReference type="PANTHER" id="PTHR48446:SF1">
    <property type="entry name" value="DNA-DIRECTED RNA POLYMERASE SUBUNIT BETA' N-TERMINAL SECTION"/>
    <property type="match status" value="1"/>
</dbReference>
<reference evidence="15 16" key="1">
    <citation type="journal article" date="2013" name="Nat. Commun.">
        <title>The evolution and pathogenic mechanisms of the rice sheath blight pathogen.</title>
        <authorList>
            <person name="Zheng A."/>
            <person name="Lin R."/>
            <person name="Xu L."/>
            <person name="Qin P."/>
            <person name="Tang C."/>
            <person name="Ai P."/>
            <person name="Zhang D."/>
            <person name="Liu Y."/>
            <person name="Sun Z."/>
            <person name="Feng H."/>
            <person name="Wang Y."/>
            <person name="Chen Y."/>
            <person name="Liang X."/>
            <person name="Fu R."/>
            <person name="Li Q."/>
            <person name="Zhang J."/>
            <person name="Yu X."/>
            <person name="Xie Z."/>
            <person name="Ding L."/>
            <person name="Guan P."/>
            <person name="Tang J."/>
            <person name="Liang Y."/>
            <person name="Wang S."/>
            <person name="Deng Q."/>
            <person name="Li S."/>
            <person name="Zhu J."/>
            <person name="Wang L."/>
            <person name="Liu H."/>
            <person name="Li P."/>
        </authorList>
    </citation>
    <scope>NUCLEOTIDE SEQUENCE [LARGE SCALE GENOMIC DNA]</scope>
    <source>
        <strain evidence="16">AG-1 IA</strain>
    </source>
</reference>
<dbReference type="OrthoDB" id="270392at2759"/>
<gene>
    <name evidence="15" type="ORF">AG1IA_06145</name>
</gene>
<dbReference type="OMA" id="KTINECA"/>
<evidence type="ECO:0000256" key="9">
    <source>
        <dbReference type="ARBA" id="ARBA00022842"/>
    </source>
</evidence>
<dbReference type="Gene3D" id="6.20.50.80">
    <property type="match status" value="1"/>
</dbReference>
<dbReference type="GO" id="GO:0006351">
    <property type="term" value="P:DNA-templated transcription"/>
    <property type="evidence" value="ECO:0007669"/>
    <property type="project" value="InterPro"/>
</dbReference>
<keyword evidence="16" id="KW-1185">Reference proteome</keyword>
<dbReference type="Gene3D" id="1.10.150.390">
    <property type="match status" value="1"/>
</dbReference>
<evidence type="ECO:0000259" key="13">
    <source>
        <dbReference type="Pfam" id="PF04998"/>
    </source>
</evidence>
<comment type="similarity">
    <text evidence="2">Belongs to the RNA polymerase beta' chain family.</text>
</comment>
<dbReference type="Gene3D" id="1.10.132.30">
    <property type="match status" value="1"/>
</dbReference>
<comment type="caution">
    <text evidence="15">The sequence shown here is derived from an EMBL/GenBank/DDBJ whole genome shotgun (WGS) entry which is preliminary data.</text>
</comment>
<dbReference type="HOGENOM" id="CLU_000487_3_3_1"/>
<accession>L8WNV4</accession>
<evidence type="ECO:0000256" key="12">
    <source>
        <dbReference type="ARBA" id="ARBA00048552"/>
    </source>
</evidence>
<dbReference type="GO" id="GO:0005634">
    <property type="term" value="C:nucleus"/>
    <property type="evidence" value="ECO:0007669"/>
    <property type="project" value="UniProtKB-SubCell"/>
</dbReference>
<keyword evidence="9" id="KW-0460">Magnesium</keyword>
<dbReference type="InterPro" id="IPR015700">
    <property type="entry name" value="RPC1"/>
</dbReference>
<evidence type="ECO:0000256" key="5">
    <source>
        <dbReference type="ARBA" id="ARBA00022679"/>
    </source>
</evidence>
<evidence type="ECO:0000256" key="2">
    <source>
        <dbReference type="ARBA" id="ARBA00006460"/>
    </source>
</evidence>
<dbReference type="FunFam" id="1.10.150.390:FF:000004">
    <property type="entry name" value="DNA-directed RNA polymerase subunit"/>
    <property type="match status" value="1"/>
</dbReference>
<dbReference type="GO" id="GO:0003899">
    <property type="term" value="F:DNA-directed RNA polymerase activity"/>
    <property type="evidence" value="ECO:0007669"/>
    <property type="project" value="UniProtKB-EC"/>
</dbReference>
<keyword evidence="8" id="KW-0862">Zinc</keyword>
<proteinExistence type="inferred from homology"/>
<sequence>MVEEAYAECQELIEKALVFTSALRKPGCDQEQTLEAMISGVLSKVRGDVGDICMKELSRHNAPIIMATCGSKGSTINVSQMVSCVGQQIISGKRVPDGFQDRSLPHFPKKSKEPPAKGFVRNSFYTGLLPTEFLFHAISGREGLVDTAVKTAETGYMARRLMKVYNHAKTKHLRTYNAQQALEDLTTQYDLSVRNSVGGVVQFTFGDDGLDPACLEGDAQPVDYTRAWSHSLATGSREGRSLYPYEVTELIKAELSSPRFQNECTPAYIQSIEIFLRTSVVDKMAACRDQHGMFDAIERSEEWDDDTDLSLGAAEYEKTIVDNMTKVTESQLRRFLDICWTKYAKARIEPAVGAQSIGEPGTQMTLKTFHFAGVASMNVTLGVPRIKEIINASKAISTPIITCRLVASDSETSARIVKGRLEKTYLGDIASVLEEAWGASYTYVGIHIDMEAIQKLQLDITLDDVKWAILNNKKLKVKEHNVTIPPRKNRLRIYVDGENKYYRLRQLKRILPSVVVKGIPTIQRAIINVLDKDSDDCKRGDKELLVEGYGLKEVMNTDGIIGEKTTSNHIMEVEQVLGIEAARKTIIGEIQYTMQSHGMNVDPRHIMLLGDVMTYKGQVLGITRFGVAKMKDSVLMLASFEKTTDHLFDAAGYAKNDNISGVSESIIMGNTAEHCGTSM</sequence>
<dbReference type="GO" id="GO:0000428">
    <property type="term" value="C:DNA-directed RNA polymerase complex"/>
    <property type="evidence" value="ECO:0007669"/>
    <property type="project" value="UniProtKB-KW"/>
</dbReference>
<dbReference type="Proteomes" id="UP000011668">
    <property type="component" value="Unassembled WGS sequence"/>
</dbReference>
<evidence type="ECO:0000256" key="3">
    <source>
        <dbReference type="ARBA" id="ARBA00012418"/>
    </source>
</evidence>
<dbReference type="InterPro" id="IPR007081">
    <property type="entry name" value="RNA_pol_Rpb1_5"/>
</dbReference>
<keyword evidence="10" id="KW-0804">Transcription</keyword>
<keyword evidence="4 15" id="KW-0240">DNA-directed RNA polymerase</keyword>
<dbReference type="Pfam" id="PF05000">
    <property type="entry name" value="RNA_pol_Rpb1_4"/>
    <property type="match status" value="1"/>
</dbReference>
<dbReference type="PANTHER" id="PTHR48446">
    <property type="entry name" value="DNA-DIRECTED RNA POLYMERASE SUBUNIT BETA' N-TERMINAL SECTION"/>
    <property type="match status" value="1"/>
</dbReference>
<keyword evidence="11" id="KW-0539">Nucleus</keyword>
<dbReference type="SUPFAM" id="SSF64484">
    <property type="entry name" value="beta and beta-prime subunits of DNA dependent RNA-polymerase"/>
    <property type="match status" value="1"/>
</dbReference>
<dbReference type="InterPro" id="IPR038120">
    <property type="entry name" value="Rpb1_funnel_sf"/>
</dbReference>
<comment type="catalytic activity">
    <reaction evidence="12">
        <text>RNA(n) + a ribonucleoside 5'-triphosphate = RNA(n+1) + diphosphate</text>
        <dbReference type="Rhea" id="RHEA:21248"/>
        <dbReference type="Rhea" id="RHEA-COMP:14527"/>
        <dbReference type="Rhea" id="RHEA-COMP:17342"/>
        <dbReference type="ChEBI" id="CHEBI:33019"/>
        <dbReference type="ChEBI" id="CHEBI:61557"/>
        <dbReference type="ChEBI" id="CHEBI:140395"/>
        <dbReference type="EC" id="2.7.7.6"/>
    </reaction>
</comment>
<keyword evidence="6" id="KW-0548">Nucleotidyltransferase</keyword>
<dbReference type="EC" id="2.7.7.6" evidence="3"/>
<dbReference type="CDD" id="cd02736">
    <property type="entry name" value="RNAP_III_Rpc1_C"/>
    <property type="match status" value="1"/>
</dbReference>
<evidence type="ECO:0000256" key="11">
    <source>
        <dbReference type="ARBA" id="ARBA00023242"/>
    </source>
</evidence>
<name>L8WNV4_THACA</name>
<dbReference type="EMBL" id="AFRT01001604">
    <property type="protein sequence ID" value="ELU39821.1"/>
    <property type="molecule type" value="Genomic_DNA"/>
</dbReference>
<evidence type="ECO:0000256" key="7">
    <source>
        <dbReference type="ARBA" id="ARBA00022723"/>
    </source>
</evidence>
<dbReference type="Gene3D" id="6.10.250.2940">
    <property type="match status" value="1"/>
</dbReference>
<evidence type="ECO:0000256" key="1">
    <source>
        <dbReference type="ARBA" id="ARBA00004123"/>
    </source>
</evidence>
<dbReference type="InterPro" id="IPR007083">
    <property type="entry name" value="RNA_pol_Rpb1_4"/>
</dbReference>
<dbReference type="GO" id="GO:0046872">
    <property type="term" value="F:metal ion binding"/>
    <property type="evidence" value="ECO:0007669"/>
    <property type="project" value="UniProtKB-KW"/>
</dbReference>
<dbReference type="Pfam" id="PF04998">
    <property type="entry name" value="RNA_pol_Rpb1_5"/>
    <property type="match status" value="1"/>
</dbReference>
<evidence type="ECO:0000256" key="4">
    <source>
        <dbReference type="ARBA" id="ARBA00022478"/>
    </source>
</evidence>
<dbReference type="STRING" id="983506.L8WNV4"/>
<organism evidence="15 16">
    <name type="scientific">Thanatephorus cucumeris (strain AG1-IA)</name>
    <name type="common">Rice sheath blight fungus</name>
    <name type="synonym">Rhizoctonia solani</name>
    <dbReference type="NCBI Taxonomy" id="983506"/>
    <lineage>
        <taxon>Eukaryota</taxon>
        <taxon>Fungi</taxon>
        <taxon>Dikarya</taxon>
        <taxon>Basidiomycota</taxon>
        <taxon>Agaricomycotina</taxon>
        <taxon>Agaricomycetes</taxon>
        <taxon>Cantharellales</taxon>
        <taxon>Ceratobasidiaceae</taxon>
        <taxon>Rhizoctonia</taxon>
        <taxon>Rhizoctonia solani AG-1</taxon>
    </lineage>
</organism>